<dbReference type="InterPro" id="IPR008991">
    <property type="entry name" value="Translation_prot_SH3-like_sf"/>
</dbReference>
<proteinExistence type="inferred from homology"/>
<dbReference type="Gene3D" id="2.40.50.140">
    <property type="entry name" value="Nucleic acid-binding proteins"/>
    <property type="match status" value="1"/>
</dbReference>
<dbReference type="SMART" id="SM01382">
    <property type="entry name" value="Ribosomal_L2_C"/>
    <property type="match status" value="1"/>
</dbReference>
<evidence type="ECO:0000256" key="1">
    <source>
        <dbReference type="ARBA" id="ARBA00005636"/>
    </source>
</evidence>
<dbReference type="GO" id="GO:0005762">
    <property type="term" value="C:mitochondrial large ribosomal subunit"/>
    <property type="evidence" value="ECO:0007669"/>
    <property type="project" value="TreeGrafter"/>
</dbReference>
<dbReference type="HAMAP" id="MF_01320_B">
    <property type="entry name" value="Ribosomal_uL2_B"/>
    <property type="match status" value="1"/>
</dbReference>
<dbReference type="GO" id="GO:0003735">
    <property type="term" value="F:structural constituent of ribosome"/>
    <property type="evidence" value="ECO:0007669"/>
    <property type="project" value="InterPro"/>
</dbReference>
<dbReference type="InterPro" id="IPR014726">
    <property type="entry name" value="Ribosomal_uL2_dom3"/>
</dbReference>
<dbReference type="InterPro" id="IPR022671">
    <property type="entry name" value="Ribosomal_uL2_CS"/>
</dbReference>
<dbReference type="InterPro" id="IPR012340">
    <property type="entry name" value="NA-bd_OB-fold"/>
</dbReference>
<protein>
    <submittedName>
        <fullName evidence="7">Ribosomal protein L2</fullName>
    </submittedName>
</protein>
<dbReference type="FunFam" id="4.10.950.10:FF:000001">
    <property type="entry name" value="50S ribosomal protein L2"/>
    <property type="match status" value="1"/>
</dbReference>
<evidence type="ECO:0000256" key="2">
    <source>
        <dbReference type="ARBA" id="ARBA00022980"/>
    </source>
</evidence>
<dbReference type="SUPFAM" id="SSF50249">
    <property type="entry name" value="Nucleic acid-binding proteins"/>
    <property type="match status" value="1"/>
</dbReference>
<dbReference type="InterPro" id="IPR014722">
    <property type="entry name" value="Rib_uL2_dom2"/>
</dbReference>
<dbReference type="GO" id="GO:0003723">
    <property type="term" value="F:RNA binding"/>
    <property type="evidence" value="ECO:0007669"/>
    <property type="project" value="InterPro"/>
</dbReference>
<sequence>MAIRLYRACTPGTRNRSVLDSGDTVRSDPQRRLTSGFTPRRGRNNRGIITSQHRGGGHKRPYRHIDPRRSKRGVPGKIITVEYDPNRNAYISPVHHEDGDKGYILHPEGIRVGDAILTGPNALTTVGNAPPLTHMPLGTVMHSIEVAQGKGGQSARAAGAPAKPIAKEGQSATSRSPSGEVRSIPQNRPAAVGQAGNVDSKNRASGKAGSKRWPGRRPRVRGVVMNPVDHPHGGGEGKAPVGRKKPLTPWGRAALGRRSRRTDRYSDNYILRRRKTSRRERK</sequence>
<dbReference type="Gene3D" id="4.10.950.10">
    <property type="entry name" value="Ribosomal protein L2, domain 3"/>
    <property type="match status" value="1"/>
</dbReference>
<dbReference type="AlphaFoldDB" id="A0A7U3TH70"/>
<feature type="compositionally biased region" description="Basic residues" evidence="4">
    <location>
        <begin position="209"/>
        <end position="220"/>
    </location>
</feature>
<dbReference type="GO" id="GO:0016740">
    <property type="term" value="F:transferase activity"/>
    <property type="evidence" value="ECO:0007669"/>
    <property type="project" value="InterPro"/>
</dbReference>
<name>A0A7U3TH70_9TRAC</name>
<dbReference type="Pfam" id="PF00181">
    <property type="entry name" value="Ribosomal_L2_N"/>
    <property type="match status" value="1"/>
</dbReference>
<dbReference type="PANTHER" id="PTHR13691:SF5">
    <property type="entry name" value="LARGE RIBOSOMAL SUBUNIT PROTEIN UL2M"/>
    <property type="match status" value="1"/>
</dbReference>
<feature type="region of interest" description="Disordered" evidence="4">
    <location>
        <begin position="13"/>
        <end position="62"/>
    </location>
</feature>
<evidence type="ECO:0000259" key="6">
    <source>
        <dbReference type="SMART" id="SM01383"/>
    </source>
</evidence>
<organism evidence="7">
    <name type="scientific">Selaginella pallidissima</name>
    <dbReference type="NCBI Taxonomy" id="1715389"/>
    <lineage>
        <taxon>Eukaryota</taxon>
        <taxon>Viridiplantae</taxon>
        <taxon>Streptophyta</taxon>
        <taxon>Embryophyta</taxon>
        <taxon>Tracheophyta</taxon>
        <taxon>Lycopodiopsida</taxon>
        <taxon>Selaginellales</taxon>
        <taxon>Selaginellaceae</taxon>
        <taxon>Selaginella</taxon>
    </lineage>
</organism>
<keyword evidence="7" id="KW-0934">Plastid</keyword>
<gene>
    <name evidence="7" type="primary">rpl2</name>
</gene>
<dbReference type="Pfam" id="PF03947">
    <property type="entry name" value="Ribosomal_L2_C"/>
    <property type="match status" value="1"/>
</dbReference>
<geneLocation type="plastid" evidence="7"/>
<dbReference type="EMBL" id="MK293727">
    <property type="protein sequence ID" value="QQP00291.1"/>
    <property type="molecule type" value="Genomic_DNA"/>
</dbReference>
<dbReference type="PROSITE" id="PS00467">
    <property type="entry name" value="RIBOSOMAL_L2"/>
    <property type="match status" value="1"/>
</dbReference>
<dbReference type="GO" id="GO:0032543">
    <property type="term" value="P:mitochondrial translation"/>
    <property type="evidence" value="ECO:0007669"/>
    <property type="project" value="TreeGrafter"/>
</dbReference>
<accession>A0A7U3TH70</accession>
<feature type="domain" description="Large ribosomal subunit protein uL2 C-terminal" evidence="5">
    <location>
        <begin position="124"/>
        <end position="253"/>
    </location>
</feature>
<dbReference type="SUPFAM" id="SSF50104">
    <property type="entry name" value="Translation proteins SH3-like domain"/>
    <property type="match status" value="1"/>
</dbReference>
<evidence type="ECO:0000313" key="7">
    <source>
        <dbReference type="EMBL" id="QQP00291.1"/>
    </source>
</evidence>
<feature type="domain" description="Large ribosomal subunit protein uL2 RNA-binding" evidence="6">
    <location>
        <begin position="42"/>
        <end position="118"/>
    </location>
</feature>
<reference evidence="7" key="1">
    <citation type="journal article" date="2021" name="Plant J.">
        <title>Distinctive evolutionary pattern of organelle genomes linked to the nuclear genome in Selaginellaceae.</title>
        <authorList>
            <person name="Kang J.-S."/>
            <person name="Zhang H.-R."/>
            <person name="Wang Y.-R."/>
            <person name="Liang S.-Q."/>
            <person name="Mao Z.-Y."/>
            <person name="Zhang X.-C."/>
            <person name="Xiang Q.-P."/>
        </authorList>
    </citation>
    <scope>NUCLEOTIDE SEQUENCE</scope>
    <source>
        <strain evidence="7">78-kb</strain>
    </source>
</reference>
<evidence type="ECO:0000256" key="3">
    <source>
        <dbReference type="ARBA" id="ARBA00023274"/>
    </source>
</evidence>
<dbReference type="SMART" id="SM01383">
    <property type="entry name" value="Ribosomal_L2"/>
    <property type="match status" value="1"/>
</dbReference>
<evidence type="ECO:0000259" key="5">
    <source>
        <dbReference type="SMART" id="SM01382"/>
    </source>
</evidence>
<dbReference type="PANTHER" id="PTHR13691">
    <property type="entry name" value="RIBOSOMAL PROTEIN L2"/>
    <property type="match status" value="1"/>
</dbReference>
<keyword evidence="2 7" id="KW-0689">Ribosomal protein</keyword>
<feature type="compositionally biased region" description="Basic residues" evidence="4">
    <location>
        <begin position="271"/>
        <end position="282"/>
    </location>
</feature>
<dbReference type="PIRSF" id="PIRSF002158">
    <property type="entry name" value="Ribosomal_L2"/>
    <property type="match status" value="1"/>
</dbReference>
<feature type="compositionally biased region" description="Low complexity" evidence="4">
    <location>
        <begin position="155"/>
        <end position="164"/>
    </location>
</feature>
<comment type="similarity">
    <text evidence="1">Belongs to the universal ribosomal protein uL2 family.</text>
</comment>
<dbReference type="InterPro" id="IPR022669">
    <property type="entry name" value="Ribosomal_uL2_C"/>
</dbReference>
<dbReference type="NCBIfam" id="TIGR01171">
    <property type="entry name" value="rplB_bact"/>
    <property type="match status" value="1"/>
</dbReference>
<dbReference type="InterPro" id="IPR005880">
    <property type="entry name" value="Ribosomal_uL2_bac/org-type"/>
</dbReference>
<dbReference type="Gene3D" id="2.30.30.30">
    <property type="match status" value="1"/>
</dbReference>
<feature type="region of interest" description="Disordered" evidence="4">
    <location>
        <begin position="148"/>
        <end position="282"/>
    </location>
</feature>
<evidence type="ECO:0000256" key="4">
    <source>
        <dbReference type="SAM" id="MobiDB-lite"/>
    </source>
</evidence>
<keyword evidence="3" id="KW-0687">Ribonucleoprotein</keyword>
<dbReference type="InterPro" id="IPR002171">
    <property type="entry name" value="Ribosomal_uL2"/>
</dbReference>
<dbReference type="InterPro" id="IPR022666">
    <property type="entry name" value="Ribosomal_uL2_RNA-bd_dom"/>
</dbReference>